<feature type="transmembrane region" description="Helical" evidence="5">
    <location>
        <begin position="228"/>
        <end position="249"/>
    </location>
</feature>
<gene>
    <name evidence="9" type="primary">LOC112047459</name>
</gene>
<evidence type="ECO:0000256" key="5">
    <source>
        <dbReference type="SAM" id="Phobius"/>
    </source>
</evidence>
<protein>
    <submittedName>
        <fullName evidence="9">G-protein coupled receptor Mth2</fullName>
    </submittedName>
</protein>
<evidence type="ECO:0000256" key="4">
    <source>
        <dbReference type="ARBA" id="ARBA00023136"/>
    </source>
</evidence>
<dbReference type="GeneID" id="112047459"/>
<keyword evidence="4 5" id="KW-0472">Membrane</keyword>
<name>A0A6J1MXR1_BICAN</name>
<feature type="transmembrane region" description="Helical" evidence="5">
    <location>
        <begin position="194"/>
        <end position="216"/>
    </location>
</feature>
<keyword evidence="8" id="KW-1185">Reference proteome</keyword>
<dbReference type="InterPro" id="IPR022343">
    <property type="entry name" value="GCR1-cAMP_receptor"/>
</dbReference>
<dbReference type="GO" id="GO:0016020">
    <property type="term" value="C:membrane"/>
    <property type="evidence" value="ECO:0007669"/>
    <property type="project" value="UniProtKB-SubCell"/>
</dbReference>
<keyword evidence="6" id="KW-0732">Signal</keyword>
<feature type="transmembrane region" description="Helical" evidence="5">
    <location>
        <begin position="313"/>
        <end position="333"/>
    </location>
</feature>
<dbReference type="AlphaFoldDB" id="A0A6J1MXR1"/>
<keyword evidence="3 5" id="KW-1133">Transmembrane helix</keyword>
<evidence type="ECO:0000256" key="1">
    <source>
        <dbReference type="ARBA" id="ARBA00004141"/>
    </source>
</evidence>
<dbReference type="GO" id="GO:0007166">
    <property type="term" value="P:cell surface receptor signaling pathway"/>
    <property type="evidence" value="ECO:0007669"/>
    <property type="project" value="InterPro"/>
</dbReference>
<reference evidence="9" key="1">
    <citation type="submission" date="2025-08" db="UniProtKB">
        <authorList>
            <consortium name="RefSeq"/>
        </authorList>
    </citation>
    <scope>IDENTIFICATION</scope>
</reference>
<dbReference type="InterPro" id="IPR052808">
    <property type="entry name" value="GPCR_Mth-like"/>
</dbReference>
<feature type="chain" id="PRO_5045667210" evidence="6">
    <location>
        <begin position="20"/>
        <end position="417"/>
    </location>
</feature>
<dbReference type="PANTHER" id="PTHR46953:SF1">
    <property type="entry name" value="G-PROTEIN COUPLED RECEPTOR MTH-LIKE 1-RELATED"/>
    <property type="match status" value="1"/>
</dbReference>
<dbReference type="InterPro" id="IPR017981">
    <property type="entry name" value="GPCR_2-like_7TM"/>
</dbReference>
<comment type="subcellular location">
    <subcellularLocation>
        <location evidence="1">Membrane</location>
        <topology evidence="1">Multi-pass membrane protein</topology>
    </subcellularLocation>
</comment>
<feature type="signal peptide" evidence="6">
    <location>
        <begin position="1"/>
        <end position="19"/>
    </location>
</feature>
<feature type="transmembrane region" description="Helical" evidence="5">
    <location>
        <begin position="277"/>
        <end position="301"/>
    </location>
</feature>
<dbReference type="CDD" id="cd15039">
    <property type="entry name" value="7tmB3_Methuselah-like"/>
    <property type="match status" value="1"/>
</dbReference>
<dbReference type="OrthoDB" id="6134459at2759"/>
<dbReference type="KEGG" id="bany:112047459"/>
<proteinExistence type="predicted"/>
<dbReference type="Gene3D" id="1.20.1070.10">
    <property type="entry name" value="Rhodopsin 7-helix transmembrane proteins"/>
    <property type="match status" value="1"/>
</dbReference>
<dbReference type="Proteomes" id="UP001652582">
    <property type="component" value="Chromosome 21"/>
</dbReference>
<keyword evidence="9" id="KW-0675">Receptor</keyword>
<evidence type="ECO:0000313" key="9">
    <source>
        <dbReference type="RefSeq" id="XP_023940355.2"/>
    </source>
</evidence>
<keyword evidence="2 5" id="KW-0812">Transmembrane</keyword>
<dbReference type="PROSITE" id="PS50261">
    <property type="entry name" value="G_PROTEIN_RECEP_F2_4"/>
    <property type="match status" value="1"/>
</dbReference>
<accession>A0A6J1MXR1</accession>
<organism evidence="8 9">
    <name type="scientific">Bicyclus anynana</name>
    <name type="common">Squinting bush brown butterfly</name>
    <dbReference type="NCBI Taxonomy" id="110368"/>
    <lineage>
        <taxon>Eukaryota</taxon>
        <taxon>Metazoa</taxon>
        <taxon>Ecdysozoa</taxon>
        <taxon>Arthropoda</taxon>
        <taxon>Hexapoda</taxon>
        <taxon>Insecta</taxon>
        <taxon>Pterygota</taxon>
        <taxon>Neoptera</taxon>
        <taxon>Endopterygota</taxon>
        <taxon>Lepidoptera</taxon>
        <taxon>Glossata</taxon>
        <taxon>Ditrysia</taxon>
        <taxon>Papilionoidea</taxon>
        <taxon>Nymphalidae</taxon>
        <taxon>Satyrinae</taxon>
        <taxon>Satyrini</taxon>
        <taxon>Mycalesina</taxon>
        <taxon>Bicyclus</taxon>
    </lineage>
</organism>
<dbReference type="RefSeq" id="XP_023940355.2">
    <property type="nucleotide sequence ID" value="XM_024084587.2"/>
</dbReference>
<feature type="transmembrane region" description="Helical" evidence="5">
    <location>
        <begin position="124"/>
        <end position="145"/>
    </location>
</feature>
<evidence type="ECO:0000256" key="3">
    <source>
        <dbReference type="ARBA" id="ARBA00022989"/>
    </source>
</evidence>
<evidence type="ECO:0000256" key="6">
    <source>
        <dbReference type="SAM" id="SignalP"/>
    </source>
</evidence>
<dbReference type="PANTHER" id="PTHR46953">
    <property type="entry name" value="G-PROTEIN COUPLED RECEPTOR MTH-LIKE 1-RELATED"/>
    <property type="match status" value="1"/>
</dbReference>
<feature type="domain" description="G-protein coupled receptors family 2 profile 2" evidence="7">
    <location>
        <begin position="121"/>
        <end position="368"/>
    </location>
</feature>
<feature type="transmembrane region" description="Helical" evidence="5">
    <location>
        <begin position="157"/>
        <end position="174"/>
    </location>
</feature>
<evidence type="ECO:0000256" key="2">
    <source>
        <dbReference type="ARBA" id="ARBA00022692"/>
    </source>
</evidence>
<evidence type="ECO:0000259" key="7">
    <source>
        <dbReference type="PROSITE" id="PS50261"/>
    </source>
</evidence>
<evidence type="ECO:0000313" key="8">
    <source>
        <dbReference type="Proteomes" id="UP001652582"/>
    </source>
</evidence>
<dbReference type="GO" id="GO:0004888">
    <property type="term" value="F:transmembrane signaling receptor activity"/>
    <property type="evidence" value="ECO:0007669"/>
    <property type="project" value="InterPro"/>
</dbReference>
<feature type="transmembrane region" description="Helical" evidence="5">
    <location>
        <begin position="345"/>
        <end position="367"/>
    </location>
</feature>
<dbReference type="PRINTS" id="PR02001">
    <property type="entry name" value="GCR1CAMPR"/>
</dbReference>
<sequence>MKQAVYLMALCLTCCVCEPLDSYCCKPEQGVMADFENVCVLIDKNNNTITTRAKLACENVTHIDHTEFNFTVTDDGRMVFLMEDLEPHKDGDEFCIANRTLNSTDRTLVFCDVEEQEQILDESILAYCMYVSVVFLTLTLLVYCALPEVRDLQGKSIINFCASLAIGLGILGALKLDIPYSDLGLCAARGFLTYFFLIASFFWTNAISIQILLSIRRPSKLDYGWKDFSLYALYAWGCPTVLTVAMAIVNFLPGYHRKPGIGLNTCWFFSSRFQWQYMYSVMSILTLANICIFVYISVHLWRNSFSSSHIKALKYKFWMTVRMFVIMGLPWVFEMISSLYGPHVVWVITDILNTLQGIFIFLLIVVFRKRVIKAMARRGWLDCVSGIVERHLAVGEDDEEDVVHQTMDIGLQDGVAN</sequence>